<dbReference type="InterPro" id="IPR036388">
    <property type="entry name" value="WH-like_DNA-bd_sf"/>
</dbReference>
<reference evidence="5 6" key="1">
    <citation type="submission" date="2018-08" db="EMBL/GenBank/DDBJ databases">
        <title>A genome reference for cultivated species of the human gut microbiota.</title>
        <authorList>
            <person name="Zou Y."/>
            <person name="Xue W."/>
            <person name="Luo G."/>
        </authorList>
    </citation>
    <scope>NUCLEOTIDE SEQUENCE [LARGE SCALE GENOMIC DNA]</scope>
    <source>
        <strain evidence="5 6">AF37-2AT</strain>
    </source>
</reference>
<evidence type="ECO:0000313" key="5">
    <source>
        <dbReference type="EMBL" id="RGE90319.1"/>
    </source>
</evidence>
<keyword evidence="3" id="KW-0804">Transcription</keyword>
<evidence type="ECO:0000259" key="4">
    <source>
        <dbReference type="PROSITE" id="PS50995"/>
    </source>
</evidence>
<dbReference type="GO" id="GO:0003677">
    <property type="term" value="F:DNA binding"/>
    <property type="evidence" value="ECO:0007669"/>
    <property type="project" value="UniProtKB-KW"/>
</dbReference>
<keyword evidence="2" id="KW-0238">DNA-binding</keyword>
<proteinExistence type="predicted"/>
<dbReference type="OrthoDB" id="9795441at2"/>
<dbReference type="AlphaFoldDB" id="A0A3E3K6M9"/>
<dbReference type="PANTHER" id="PTHR42756:SF1">
    <property type="entry name" value="TRANSCRIPTIONAL REPRESSOR OF EMRAB OPERON"/>
    <property type="match status" value="1"/>
</dbReference>
<protein>
    <submittedName>
        <fullName evidence="5">MarR family transcriptional regulator</fullName>
    </submittedName>
</protein>
<dbReference type="PANTHER" id="PTHR42756">
    <property type="entry name" value="TRANSCRIPTIONAL REGULATOR, MARR"/>
    <property type="match status" value="1"/>
</dbReference>
<keyword evidence="6" id="KW-1185">Reference proteome</keyword>
<dbReference type="SMART" id="SM00347">
    <property type="entry name" value="HTH_MARR"/>
    <property type="match status" value="1"/>
</dbReference>
<dbReference type="PRINTS" id="PR00598">
    <property type="entry name" value="HTHMARR"/>
</dbReference>
<dbReference type="EMBL" id="QVLX01000001">
    <property type="protein sequence ID" value="RGE90319.1"/>
    <property type="molecule type" value="Genomic_DNA"/>
</dbReference>
<dbReference type="GO" id="GO:0003700">
    <property type="term" value="F:DNA-binding transcription factor activity"/>
    <property type="evidence" value="ECO:0007669"/>
    <property type="project" value="InterPro"/>
</dbReference>
<dbReference type="Proteomes" id="UP000261080">
    <property type="component" value="Unassembled WGS sequence"/>
</dbReference>
<evidence type="ECO:0000256" key="2">
    <source>
        <dbReference type="ARBA" id="ARBA00023125"/>
    </source>
</evidence>
<accession>A0A3E3K6M9</accession>
<keyword evidence="1" id="KW-0805">Transcription regulation</keyword>
<dbReference type="PROSITE" id="PS50995">
    <property type="entry name" value="HTH_MARR_2"/>
    <property type="match status" value="1"/>
</dbReference>
<sequence length="143" mass="16774">MGIQRMVRLYEKMMREVCDGYRLSMVEVDIIAFLKNNPQKDTAADIVELRMLSKAAVSKGADALIQKGMLEREADPTDRRKIHLKLTKEAFPVTREIQKTQEAFLGLLYEGFSEEEYEMYLRMRARMLRNVSNKTGERRKKHE</sequence>
<gene>
    <name evidence="5" type="ORF">DW016_02325</name>
</gene>
<evidence type="ECO:0000256" key="1">
    <source>
        <dbReference type="ARBA" id="ARBA00023015"/>
    </source>
</evidence>
<evidence type="ECO:0000256" key="3">
    <source>
        <dbReference type="ARBA" id="ARBA00023163"/>
    </source>
</evidence>
<dbReference type="Gene3D" id="1.10.10.10">
    <property type="entry name" value="Winged helix-like DNA-binding domain superfamily/Winged helix DNA-binding domain"/>
    <property type="match status" value="1"/>
</dbReference>
<organism evidence="5 6">
    <name type="scientific">Sellimonas intestinalis</name>
    <dbReference type="NCBI Taxonomy" id="1653434"/>
    <lineage>
        <taxon>Bacteria</taxon>
        <taxon>Bacillati</taxon>
        <taxon>Bacillota</taxon>
        <taxon>Clostridia</taxon>
        <taxon>Lachnospirales</taxon>
        <taxon>Lachnospiraceae</taxon>
        <taxon>Sellimonas</taxon>
    </lineage>
</organism>
<feature type="domain" description="HTH marR-type" evidence="4">
    <location>
        <begin position="1"/>
        <end position="129"/>
    </location>
</feature>
<comment type="caution">
    <text evidence="5">The sequence shown here is derived from an EMBL/GenBank/DDBJ whole genome shotgun (WGS) entry which is preliminary data.</text>
</comment>
<evidence type="ECO:0000313" key="6">
    <source>
        <dbReference type="Proteomes" id="UP000261080"/>
    </source>
</evidence>
<dbReference type="InterPro" id="IPR000835">
    <property type="entry name" value="HTH_MarR-typ"/>
</dbReference>
<dbReference type="Pfam" id="PF12802">
    <property type="entry name" value="MarR_2"/>
    <property type="match status" value="1"/>
</dbReference>
<name>A0A3E3K6M9_9FIRM</name>
<dbReference type="SUPFAM" id="SSF46785">
    <property type="entry name" value="Winged helix' DNA-binding domain"/>
    <property type="match status" value="1"/>
</dbReference>
<dbReference type="InterPro" id="IPR036390">
    <property type="entry name" value="WH_DNA-bd_sf"/>
</dbReference>